<dbReference type="GO" id="GO:0009279">
    <property type="term" value="C:cell outer membrane"/>
    <property type="evidence" value="ECO:0007669"/>
    <property type="project" value="UniProtKB-SubCell"/>
</dbReference>
<gene>
    <name evidence="9" type="ORF">EDE15_1100</name>
</gene>
<dbReference type="InterPro" id="IPR057601">
    <property type="entry name" value="Oar-like_b-barrel"/>
</dbReference>
<evidence type="ECO:0000313" key="9">
    <source>
        <dbReference type="EMBL" id="RSL15609.1"/>
    </source>
</evidence>
<keyword evidence="10" id="KW-1185">Reference proteome</keyword>
<dbReference type="GO" id="GO:0004180">
    <property type="term" value="F:carboxypeptidase activity"/>
    <property type="evidence" value="ECO:0007669"/>
    <property type="project" value="UniProtKB-KW"/>
</dbReference>
<evidence type="ECO:0000313" key="10">
    <source>
        <dbReference type="Proteomes" id="UP000269669"/>
    </source>
</evidence>
<dbReference type="Gene3D" id="2.40.170.20">
    <property type="entry name" value="TonB-dependent receptor, beta-barrel domain"/>
    <property type="match status" value="1"/>
</dbReference>
<dbReference type="PANTHER" id="PTHR30069">
    <property type="entry name" value="TONB-DEPENDENT OUTER MEMBRANE RECEPTOR"/>
    <property type="match status" value="1"/>
</dbReference>
<protein>
    <submittedName>
        <fullName evidence="9">Carboxypeptidase family protein</fullName>
    </submittedName>
</protein>
<dbReference type="Pfam" id="PF25183">
    <property type="entry name" value="OMP_b-brl_4"/>
    <property type="match status" value="1"/>
</dbReference>
<dbReference type="InterPro" id="IPR039426">
    <property type="entry name" value="TonB-dep_rcpt-like"/>
</dbReference>
<name>A0A428MFU8_9BACT</name>
<keyword evidence="7" id="KW-0732">Signal</keyword>
<evidence type="ECO:0000259" key="8">
    <source>
        <dbReference type="Pfam" id="PF25183"/>
    </source>
</evidence>
<dbReference type="PANTHER" id="PTHR30069:SF46">
    <property type="entry name" value="OAR PROTEIN"/>
    <property type="match status" value="1"/>
</dbReference>
<organism evidence="9 10">
    <name type="scientific">Edaphobacter aggregans</name>
    <dbReference type="NCBI Taxonomy" id="570835"/>
    <lineage>
        <taxon>Bacteria</taxon>
        <taxon>Pseudomonadati</taxon>
        <taxon>Acidobacteriota</taxon>
        <taxon>Terriglobia</taxon>
        <taxon>Terriglobales</taxon>
        <taxon>Acidobacteriaceae</taxon>
        <taxon>Edaphobacter</taxon>
    </lineage>
</organism>
<evidence type="ECO:0000256" key="3">
    <source>
        <dbReference type="ARBA" id="ARBA00022452"/>
    </source>
</evidence>
<keyword evidence="3" id="KW-1134">Transmembrane beta strand</keyword>
<evidence type="ECO:0000256" key="6">
    <source>
        <dbReference type="ARBA" id="ARBA00023237"/>
    </source>
</evidence>
<keyword evidence="4" id="KW-0812">Transmembrane</keyword>
<dbReference type="EMBL" id="RSDW01000001">
    <property type="protein sequence ID" value="RSL15609.1"/>
    <property type="molecule type" value="Genomic_DNA"/>
</dbReference>
<dbReference type="Pfam" id="PF13620">
    <property type="entry name" value="CarboxypepD_reg"/>
    <property type="match status" value="1"/>
</dbReference>
<dbReference type="InterPro" id="IPR036942">
    <property type="entry name" value="Beta-barrel_TonB_sf"/>
</dbReference>
<dbReference type="GO" id="GO:0044718">
    <property type="term" value="P:siderophore transmembrane transport"/>
    <property type="evidence" value="ECO:0007669"/>
    <property type="project" value="TreeGrafter"/>
</dbReference>
<feature type="signal peptide" evidence="7">
    <location>
        <begin position="1"/>
        <end position="25"/>
    </location>
</feature>
<evidence type="ECO:0000256" key="7">
    <source>
        <dbReference type="SAM" id="SignalP"/>
    </source>
</evidence>
<keyword evidence="5" id="KW-0472">Membrane</keyword>
<keyword evidence="6" id="KW-0998">Cell outer membrane</keyword>
<keyword evidence="9" id="KW-0645">Protease</keyword>
<comment type="caution">
    <text evidence="9">The sequence shown here is derived from an EMBL/GenBank/DDBJ whole genome shotgun (WGS) entry which is preliminary data.</text>
</comment>
<dbReference type="AlphaFoldDB" id="A0A428MFU8"/>
<dbReference type="GO" id="GO:0015344">
    <property type="term" value="F:siderophore uptake transmembrane transporter activity"/>
    <property type="evidence" value="ECO:0007669"/>
    <property type="project" value="TreeGrafter"/>
</dbReference>
<comment type="subcellular location">
    <subcellularLocation>
        <location evidence="1">Cell outer membrane</location>
        <topology evidence="1">Multi-pass membrane protein</topology>
    </subcellularLocation>
</comment>
<dbReference type="SUPFAM" id="SSF56935">
    <property type="entry name" value="Porins"/>
    <property type="match status" value="1"/>
</dbReference>
<evidence type="ECO:0000256" key="1">
    <source>
        <dbReference type="ARBA" id="ARBA00004571"/>
    </source>
</evidence>
<evidence type="ECO:0000256" key="5">
    <source>
        <dbReference type="ARBA" id="ARBA00023136"/>
    </source>
</evidence>
<evidence type="ECO:0000256" key="2">
    <source>
        <dbReference type="ARBA" id="ARBA00022448"/>
    </source>
</evidence>
<keyword evidence="2" id="KW-0813">Transport</keyword>
<dbReference type="SUPFAM" id="SSF49464">
    <property type="entry name" value="Carboxypeptidase regulatory domain-like"/>
    <property type="match status" value="1"/>
</dbReference>
<evidence type="ECO:0000256" key="4">
    <source>
        <dbReference type="ARBA" id="ARBA00022692"/>
    </source>
</evidence>
<keyword evidence="9" id="KW-0378">Hydrolase</keyword>
<keyword evidence="9" id="KW-0121">Carboxypeptidase</keyword>
<dbReference type="InterPro" id="IPR008969">
    <property type="entry name" value="CarboxyPept-like_regulatory"/>
</dbReference>
<reference evidence="9 10" key="1">
    <citation type="submission" date="2018-12" db="EMBL/GenBank/DDBJ databases">
        <title>Sequencing of bacterial isolates from soil warming experiment in Harvard Forest, Massachusetts, USA.</title>
        <authorList>
            <person name="Deangelis K."/>
        </authorList>
    </citation>
    <scope>NUCLEOTIDE SEQUENCE [LARGE SCALE GENOMIC DNA]</scope>
    <source>
        <strain evidence="9 10">EB153</strain>
    </source>
</reference>
<feature type="chain" id="PRO_5019269885" evidence="7">
    <location>
        <begin position="26"/>
        <end position="1214"/>
    </location>
</feature>
<feature type="domain" description="TonB-dependent transporter Oar-like beta-barrel" evidence="8">
    <location>
        <begin position="247"/>
        <end position="1207"/>
    </location>
</feature>
<dbReference type="Proteomes" id="UP000269669">
    <property type="component" value="Unassembled WGS sequence"/>
</dbReference>
<sequence length="1214" mass="128299">MRFMTQVKLLLSAGCLLALSPVALGQAVYGSIFGTVTDPTGAVVPNAAVTVTDVAKGTSTSEVSNGSGEFTADHLIPDIYDVKVTASGFQTFLQKGIQVYADTSTKMQVTLTTGATTETVEVNADAVPLLKTDRADVSTVFGSREIQDLPNSGRNFTGLQLLLPGAQELGWSHAASENPQGSKQIMVDGQVFAGVAYGLDGTDNQDPILGIIVINPNLDSLSEAKITTQNFDAEFGKAVSSVVTAQTKSGSNNFHGAAWNYRQSGANLAQDPFTQGPGRASVPGQLKNQFGGAIGGPILKDKLFFFGDYEGVRQKVGTSNVQTVPSAMLVATCLGQQVGPSGIPGCDFSEYAANVTPAGTGIIYQPNGTPYPGNVIPASLVSPQAKAFLALLQPYKPNTPGKFNGLQNNYSGAGTGGFNSDQWGVRGDFTLNDKTHVFGRFSRFTDVLTGTTMFGPAGGSGFGLGGYGGTSNGANDSAALGTDIVVNPKLVTDIRLGYFRYNIGTVKYDQNVELANQLGIPGMNTGTFETGGAPSFQLAEVGSATGPAPANAQATGPQYGAGLNVNRCNCPLTEREDQYQIVNNWTKVIGNHSVKFGADLRYARNLRVPSDNDRTGILYFSNQPTSNPNLANAGGLGFATFALGDVTSFLRFVSTSTNAKEFQKRMFFYGQDTWRATPKLTVNYGLRYEFYFPETINGPGNGALLDLNTGYLNVAGVGGVASNMNWGRQTNTWSPRIGLAYQARPTMVIRGGYGRSFDIGVFGSIFGHAATQNLPTLASQQVTTTTGVLGSAFTLAQGPPAPTPIPVPSSGLLPNPGAAVNSRARPNGLLLPTIDAWNASLQQSLTPSLSLTIAYVGNKGTHTLGAQSGNTTNPNEGAINLPAQYSITGQPLHYDPSVPSATIYPGVHAVNGQPVPGISPGGGTQNLTYLQRYYGGKLPACADPNYHISDPLIGPGQCGWTNGITYYSNSFNTHFNSLQVTLTKQFTHGLSMNANYAWQHAVSWATGFSTWDINSVKGNEDFLRRQQLVLYGLYELPFGKNKMFGSNVNGAVNQIIGGWQLSPVLNYSSGLPFTLSYGECSNSVPSSAPCYVNGDAKTFRSHITGFPGNGLSFFDAQKLGTLFTAPGLGQIGSIGRTSVYGPHFFNMDLAVQKNFPIHEVAAIQFRMDAFNVFNHINFGSPSGNIEQAGAISSGAGKDGSANPRQLQFSLRVQF</sequence>
<dbReference type="Gene3D" id="2.60.40.1120">
    <property type="entry name" value="Carboxypeptidase-like, regulatory domain"/>
    <property type="match status" value="1"/>
</dbReference>
<accession>A0A428MFU8</accession>
<proteinExistence type="predicted"/>